<sequence>MSPQPLVAYLMESFRICLALLLTAGCSCFVGISLEFLLHLPPAFFPLLGPVCSWKIWFPIVLSVSTEIEFSVLCE</sequence>
<organism evidence="1 2">
    <name type="scientific">Rubroshorea leprosula</name>
    <dbReference type="NCBI Taxonomy" id="152421"/>
    <lineage>
        <taxon>Eukaryota</taxon>
        <taxon>Viridiplantae</taxon>
        <taxon>Streptophyta</taxon>
        <taxon>Embryophyta</taxon>
        <taxon>Tracheophyta</taxon>
        <taxon>Spermatophyta</taxon>
        <taxon>Magnoliopsida</taxon>
        <taxon>eudicotyledons</taxon>
        <taxon>Gunneridae</taxon>
        <taxon>Pentapetalae</taxon>
        <taxon>rosids</taxon>
        <taxon>malvids</taxon>
        <taxon>Malvales</taxon>
        <taxon>Dipterocarpaceae</taxon>
        <taxon>Rubroshorea</taxon>
    </lineage>
</organism>
<reference evidence="1 2" key="1">
    <citation type="journal article" date="2021" name="Commun. Biol.">
        <title>The genome of Shorea leprosula (Dipterocarpaceae) highlights the ecological relevance of drought in aseasonal tropical rainforests.</title>
        <authorList>
            <person name="Ng K.K.S."/>
            <person name="Kobayashi M.J."/>
            <person name="Fawcett J.A."/>
            <person name="Hatakeyama M."/>
            <person name="Paape T."/>
            <person name="Ng C.H."/>
            <person name="Ang C.C."/>
            <person name="Tnah L.H."/>
            <person name="Lee C.T."/>
            <person name="Nishiyama T."/>
            <person name="Sese J."/>
            <person name="O'Brien M.J."/>
            <person name="Copetti D."/>
            <person name="Mohd Noor M.I."/>
            <person name="Ong R.C."/>
            <person name="Putra M."/>
            <person name="Sireger I.Z."/>
            <person name="Indrioko S."/>
            <person name="Kosugi Y."/>
            <person name="Izuno A."/>
            <person name="Isagi Y."/>
            <person name="Lee S.L."/>
            <person name="Shimizu K.K."/>
        </authorList>
    </citation>
    <scope>NUCLEOTIDE SEQUENCE [LARGE SCALE GENOMIC DNA]</scope>
    <source>
        <strain evidence="1">214</strain>
    </source>
</reference>
<keyword evidence="2" id="KW-1185">Reference proteome</keyword>
<dbReference type="Proteomes" id="UP001054252">
    <property type="component" value="Unassembled WGS sequence"/>
</dbReference>
<gene>
    <name evidence="1" type="ORF">SLEP1_g17538</name>
</gene>
<dbReference type="AlphaFoldDB" id="A0AAV5J260"/>
<name>A0AAV5J260_9ROSI</name>
<evidence type="ECO:0000313" key="2">
    <source>
        <dbReference type="Proteomes" id="UP001054252"/>
    </source>
</evidence>
<evidence type="ECO:0000313" key="1">
    <source>
        <dbReference type="EMBL" id="GKV05538.1"/>
    </source>
</evidence>
<comment type="caution">
    <text evidence="1">The sequence shown here is derived from an EMBL/GenBank/DDBJ whole genome shotgun (WGS) entry which is preliminary data.</text>
</comment>
<protein>
    <submittedName>
        <fullName evidence="1">Uncharacterized protein</fullName>
    </submittedName>
</protein>
<accession>A0AAV5J260</accession>
<proteinExistence type="predicted"/>
<dbReference type="EMBL" id="BPVZ01000023">
    <property type="protein sequence ID" value="GKV05538.1"/>
    <property type="molecule type" value="Genomic_DNA"/>
</dbReference>